<dbReference type="OrthoDB" id="109543at2759"/>
<evidence type="ECO:0000256" key="1">
    <source>
        <dbReference type="ARBA" id="ARBA00022786"/>
    </source>
</evidence>
<keyword evidence="4" id="KW-1185">Reference proteome</keyword>
<dbReference type="Gene3D" id="3.10.110.10">
    <property type="entry name" value="Ubiquitin Conjugating Enzyme"/>
    <property type="match status" value="1"/>
</dbReference>
<dbReference type="SUPFAM" id="SSF54495">
    <property type="entry name" value="UBC-like"/>
    <property type="match status" value="1"/>
</dbReference>
<dbReference type="EMBL" id="ML769587">
    <property type="protein sequence ID" value="KAE9392817.1"/>
    <property type="molecule type" value="Genomic_DNA"/>
</dbReference>
<dbReference type="Proteomes" id="UP000799118">
    <property type="component" value="Unassembled WGS sequence"/>
</dbReference>
<accession>A0A6A4H6M0</accession>
<organism evidence="3 4">
    <name type="scientific">Gymnopus androsaceus JB14</name>
    <dbReference type="NCBI Taxonomy" id="1447944"/>
    <lineage>
        <taxon>Eukaryota</taxon>
        <taxon>Fungi</taxon>
        <taxon>Dikarya</taxon>
        <taxon>Basidiomycota</taxon>
        <taxon>Agaricomycotina</taxon>
        <taxon>Agaricomycetes</taxon>
        <taxon>Agaricomycetidae</taxon>
        <taxon>Agaricales</taxon>
        <taxon>Marasmiineae</taxon>
        <taxon>Omphalotaceae</taxon>
        <taxon>Gymnopus</taxon>
    </lineage>
</organism>
<dbReference type="InterPro" id="IPR050113">
    <property type="entry name" value="Ub_conjugating_enzyme"/>
</dbReference>
<name>A0A6A4H6M0_9AGAR</name>
<dbReference type="Pfam" id="PF00179">
    <property type="entry name" value="UQ_con"/>
    <property type="match status" value="1"/>
</dbReference>
<proteinExistence type="predicted"/>
<dbReference type="PANTHER" id="PTHR24067">
    <property type="entry name" value="UBIQUITIN-CONJUGATING ENZYME E2"/>
    <property type="match status" value="1"/>
</dbReference>
<dbReference type="AlphaFoldDB" id="A0A6A4H6M0"/>
<evidence type="ECO:0000313" key="3">
    <source>
        <dbReference type="EMBL" id="KAE9392817.1"/>
    </source>
</evidence>
<keyword evidence="1" id="KW-0833">Ubl conjugation pathway</keyword>
<dbReference type="InterPro" id="IPR000608">
    <property type="entry name" value="UBC"/>
</dbReference>
<evidence type="ECO:0000259" key="2">
    <source>
        <dbReference type="PROSITE" id="PS50127"/>
    </source>
</evidence>
<feature type="domain" description="UBC core" evidence="2">
    <location>
        <begin position="3"/>
        <end position="161"/>
    </location>
</feature>
<protein>
    <recommendedName>
        <fullName evidence="2">UBC core domain-containing protein</fullName>
    </recommendedName>
</protein>
<sequence length="434" mass="49451">MSRLLSRLHRDLAELRDAPYPGVSVFIDDANIRRLCLVLTPPSGPWKGLSLHFDVNIPDNWPSSPPKISSSISGIEHPNLFGGYICCDLLKGQHEIYSEHGYDGGYTPALTLRGLFLQFLTFFSSTKVEQEGGYVVDIGDHVDRKFLLEQDVQSTIKDLPLVAEYSSSRYSTINSSLEAAVLERQWNSTTAPEVELTRYTTTVGVVSHKTREVTQRLHVLEFESRRHKETRQLLSRTGWRCKTCPYGSSELPYEVVVKVEPQDVEIHDSPALLVTPPGTCTLENLSDDCLYVLATHLSSESIISFSEAYPRFRNIVQSSHELLRRELTCFFLRTSLQDSVLGIGVAVNPKTRFLTSDFDWLSEEAFTKHHVRVSIRKNRFDYFLPLAFNRFHFQKAEPLLWKSLVEIDHALRQAEISTTRRTGRGTFKSDQCTY</sequence>
<dbReference type="InterPro" id="IPR016135">
    <property type="entry name" value="UBQ-conjugating_enzyme/RWD"/>
</dbReference>
<evidence type="ECO:0000313" key="4">
    <source>
        <dbReference type="Proteomes" id="UP000799118"/>
    </source>
</evidence>
<dbReference type="SMART" id="SM00212">
    <property type="entry name" value="UBCc"/>
    <property type="match status" value="1"/>
</dbReference>
<gene>
    <name evidence="3" type="ORF">BT96DRAFT_260708</name>
</gene>
<reference evidence="3" key="1">
    <citation type="journal article" date="2019" name="Environ. Microbiol.">
        <title>Fungal ecological strategies reflected in gene transcription - a case study of two litter decomposers.</title>
        <authorList>
            <person name="Barbi F."/>
            <person name="Kohler A."/>
            <person name="Barry K."/>
            <person name="Baskaran P."/>
            <person name="Daum C."/>
            <person name="Fauchery L."/>
            <person name="Ihrmark K."/>
            <person name="Kuo A."/>
            <person name="LaButti K."/>
            <person name="Lipzen A."/>
            <person name="Morin E."/>
            <person name="Grigoriev I.V."/>
            <person name="Henrissat B."/>
            <person name="Lindahl B."/>
            <person name="Martin F."/>
        </authorList>
    </citation>
    <scope>NUCLEOTIDE SEQUENCE</scope>
    <source>
        <strain evidence="3">JB14</strain>
    </source>
</reference>
<dbReference type="PROSITE" id="PS50127">
    <property type="entry name" value="UBC_2"/>
    <property type="match status" value="1"/>
</dbReference>